<evidence type="ECO:0000313" key="2">
    <source>
        <dbReference type="Proteomes" id="UP000016605"/>
    </source>
</evidence>
<proteinExistence type="predicted"/>
<accession>U2RTM6</accession>
<dbReference type="Proteomes" id="UP000016605">
    <property type="component" value="Unassembled WGS sequence"/>
</dbReference>
<dbReference type="EMBL" id="AWVQ01000212">
    <property type="protein sequence ID" value="ERK71909.1"/>
    <property type="molecule type" value="Genomic_DNA"/>
</dbReference>
<dbReference type="AlphaFoldDB" id="U2RTM6"/>
<evidence type="ECO:0000313" key="1">
    <source>
        <dbReference type="EMBL" id="ERK71909.1"/>
    </source>
</evidence>
<sequence length="44" mass="5011">MQCSSCAKCARHRHARVPGPRSIRMTLGSARRQCKMRPGNVTQW</sequence>
<organism evidence="1 2">
    <name type="scientific">Leifsonia aquatica ATCC 14665</name>
    <dbReference type="NCBI Taxonomy" id="1358026"/>
    <lineage>
        <taxon>Bacteria</taxon>
        <taxon>Bacillati</taxon>
        <taxon>Actinomycetota</taxon>
        <taxon>Actinomycetes</taxon>
        <taxon>Micrococcales</taxon>
        <taxon>Microbacteriaceae</taxon>
        <taxon>Leifsonia</taxon>
    </lineage>
</organism>
<protein>
    <submittedName>
        <fullName evidence="1">Uncharacterized protein</fullName>
    </submittedName>
</protein>
<reference evidence="1 2" key="1">
    <citation type="submission" date="2013-08" db="EMBL/GenBank/DDBJ databases">
        <authorList>
            <person name="Weinstock G."/>
            <person name="Sodergren E."/>
            <person name="Wylie T."/>
            <person name="Fulton L."/>
            <person name="Fulton R."/>
            <person name="Fronick C."/>
            <person name="O'Laughlin M."/>
            <person name="Godfrey J."/>
            <person name="Miner T."/>
            <person name="Herter B."/>
            <person name="Appelbaum E."/>
            <person name="Cordes M."/>
            <person name="Lek S."/>
            <person name="Wollam A."/>
            <person name="Pepin K.H."/>
            <person name="Palsikar V.B."/>
            <person name="Mitreva M."/>
            <person name="Wilson R.K."/>
        </authorList>
    </citation>
    <scope>NUCLEOTIDE SEQUENCE [LARGE SCALE GENOMIC DNA]</scope>
    <source>
        <strain evidence="1 2">ATCC 14665</strain>
    </source>
</reference>
<comment type="caution">
    <text evidence="1">The sequence shown here is derived from an EMBL/GenBank/DDBJ whole genome shotgun (WGS) entry which is preliminary data.</text>
</comment>
<dbReference type="PATRIC" id="fig|1358026.3.peg.1491"/>
<gene>
    <name evidence="1" type="ORF">N136_01740</name>
</gene>
<dbReference type="HOGENOM" id="CLU_3218092_0_0_11"/>
<name>U2RTM6_LEIAQ</name>